<dbReference type="InterPro" id="IPR009057">
    <property type="entry name" value="Homeodomain-like_sf"/>
</dbReference>
<name>A0ABS7EAJ3_9GAMM</name>
<dbReference type="EMBL" id="JAHZST010000037">
    <property type="protein sequence ID" value="MBW8186698.1"/>
    <property type="molecule type" value="Genomic_DNA"/>
</dbReference>
<dbReference type="SUPFAM" id="SSF46689">
    <property type="entry name" value="Homeodomain-like"/>
    <property type="match status" value="1"/>
</dbReference>
<gene>
    <name evidence="1" type="ORF">K0625_24120</name>
</gene>
<keyword evidence="2" id="KW-1185">Reference proteome</keyword>
<reference evidence="1 2" key="1">
    <citation type="submission" date="2021-07" db="EMBL/GenBank/DDBJ databases">
        <title>Shewanella sp. nov, isolated from SCS.</title>
        <authorList>
            <person name="Cao W.R."/>
        </authorList>
    </citation>
    <scope>NUCLEOTIDE SEQUENCE [LARGE SCALE GENOMIC DNA]</scope>
    <source>
        <strain evidence="1 2">NR704-98</strain>
    </source>
</reference>
<evidence type="ECO:0000313" key="1">
    <source>
        <dbReference type="EMBL" id="MBW8186698.1"/>
    </source>
</evidence>
<organism evidence="1 2">
    <name type="scientific">Shewanella nanhaiensis</name>
    <dbReference type="NCBI Taxonomy" id="2864872"/>
    <lineage>
        <taxon>Bacteria</taxon>
        <taxon>Pseudomonadati</taxon>
        <taxon>Pseudomonadota</taxon>
        <taxon>Gammaproteobacteria</taxon>
        <taxon>Alteromonadales</taxon>
        <taxon>Shewanellaceae</taxon>
        <taxon>Shewanella</taxon>
    </lineage>
</organism>
<proteinExistence type="predicted"/>
<evidence type="ECO:0000313" key="2">
    <source>
        <dbReference type="Proteomes" id="UP001195963"/>
    </source>
</evidence>
<comment type="caution">
    <text evidence="1">The sequence shown here is derived from an EMBL/GenBank/DDBJ whole genome shotgun (WGS) entry which is preliminary data.</text>
</comment>
<protein>
    <submittedName>
        <fullName evidence="1">TetR/AcrR family transcriptional regulator</fullName>
    </submittedName>
</protein>
<dbReference type="Proteomes" id="UP001195963">
    <property type="component" value="Unassembled WGS sequence"/>
</dbReference>
<dbReference type="RefSeq" id="WP_220111900.1">
    <property type="nucleotide sequence ID" value="NZ_JAHZST010000037.1"/>
</dbReference>
<accession>A0ABS7EAJ3</accession>
<dbReference type="Gene3D" id="1.10.357.10">
    <property type="entry name" value="Tetracycline Repressor, domain 2"/>
    <property type="match status" value="1"/>
</dbReference>
<sequence>MSSWKQREQYLVQVAQRCLQGHKTFDLCRSHLVNASQISKGTIYNHFTTEADLILAVSCCEYEYWLGLAKQDLKEHQEPLTCFLYHHCNRLYYTLSEKRFVVDRVMPNQDLLNQGNELLRLRFETLYEEYVSLNKRMILDIGEVAGFDRAELVMNYLRGAMINSDDADKHFGDVQLYYQFSYALSQLMGHSDRRIPTKQAFAAWLSAKHREKHQVTIINSAA</sequence>